<sequence length="192" mass="21586">MALRCPFYLFRHIQTSIFTSKVPFGWFPSKTGVGVSKITFLASIKNPQNYLRSGPISCVIPPEPDIQARLKWAESSGKIKLFLRKIATDLLRLGPRCKGRYVTLASLTKRLGAKTLLDMNPNLLFETAKAYVDDDVCCAATTFLKCFLECLRDEYWSSNLKVVTQNTEVIACNHFCMDLFLDLNTYALPGGT</sequence>
<dbReference type="PANTHER" id="PTHR14387:SF0">
    <property type="entry name" value="DUF2428 DOMAIN-CONTAINING PROTEIN"/>
    <property type="match status" value="1"/>
</dbReference>
<reference evidence="2" key="1">
    <citation type="submission" date="2024-07" db="EMBL/GenBank/DDBJ databases">
        <title>Two chromosome-level genome assemblies of Korean endemic species Abeliophyllum distichum and Forsythia ovata (Oleaceae).</title>
        <authorList>
            <person name="Jang H."/>
        </authorList>
    </citation>
    <scope>NUCLEOTIDE SEQUENCE [LARGE SCALE GENOMIC DNA]</scope>
</reference>
<protein>
    <submittedName>
        <fullName evidence="1">Cell cycle-associated protein</fullName>
    </submittedName>
</protein>
<evidence type="ECO:0000313" key="2">
    <source>
        <dbReference type="Proteomes" id="UP001604277"/>
    </source>
</evidence>
<dbReference type="InterPro" id="IPR051954">
    <property type="entry name" value="tRNA_methyltransferase_THADA"/>
</dbReference>
<dbReference type="AlphaFoldDB" id="A0ABD1T4L5"/>
<dbReference type="Proteomes" id="UP001604277">
    <property type="component" value="Unassembled WGS sequence"/>
</dbReference>
<evidence type="ECO:0000313" key="1">
    <source>
        <dbReference type="EMBL" id="KAL2507658.1"/>
    </source>
</evidence>
<gene>
    <name evidence="1" type="ORF">Fot_31305</name>
</gene>
<dbReference type="PANTHER" id="PTHR14387">
    <property type="entry name" value="THADA/DEATH RECEPTOR INTERACTING PROTEIN"/>
    <property type="match status" value="1"/>
</dbReference>
<accession>A0ABD1T4L5</accession>
<organism evidence="1 2">
    <name type="scientific">Forsythia ovata</name>
    <dbReference type="NCBI Taxonomy" id="205694"/>
    <lineage>
        <taxon>Eukaryota</taxon>
        <taxon>Viridiplantae</taxon>
        <taxon>Streptophyta</taxon>
        <taxon>Embryophyta</taxon>
        <taxon>Tracheophyta</taxon>
        <taxon>Spermatophyta</taxon>
        <taxon>Magnoliopsida</taxon>
        <taxon>eudicotyledons</taxon>
        <taxon>Gunneridae</taxon>
        <taxon>Pentapetalae</taxon>
        <taxon>asterids</taxon>
        <taxon>lamiids</taxon>
        <taxon>Lamiales</taxon>
        <taxon>Oleaceae</taxon>
        <taxon>Forsythieae</taxon>
        <taxon>Forsythia</taxon>
    </lineage>
</organism>
<comment type="caution">
    <text evidence="1">The sequence shown here is derived from an EMBL/GenBank/DDBJ whole genome shotgun (WGS) entry which is preliminary data.</text>
</comment>
<keyword evidence="2" id="KW-1185">Reference proteome</keyword>
<dbReference type="EMBL" id="JBFOLJ010000009">
    <property type="protein sequence ID" value="KAL2507658.1"/>
    <property type="molecule type" value="Genomic_DNA"/>
</dbReference>
<proteinExistence type="predicted"/>
<name>A0ABD1T4L5_9LAMI</name>